<dbReference type="SUPFAM" id="SSF48403">
    <property type="entry name" value="Ankyrin repeat"/>
    <property type="match status" value="1"/>
</dbReference>
<dbReference type="Pfam" id="PF12796">
    <property type="entry name" value="Ank_2"/>
    <property type="match status" value="1"/>
</dbReference>
<proteinExistence type="predicted"/>
<keyword evidence="2" id="KW-0040">ANK repeat</keyword>
<dbReference type="Proteomes" id="UP000253562">
    <property type="component" value="Unassembled WGS sequence"/>
</dbReference>
<keyword evidence="1" id="KW-0677">Repeat</keyword>
<dbReference type="Gene3D" id="1.25.40.20">
    <property type="entry name" value="Ankyrin repeat-containing domain"/>
    <property type="match status" value="2"/>
</dbReference>
<comment type="caution">
    <text evidence="4">The sequence shown here is derived from an EMBL/GenBank/DDBJ whole genome shotgun (WGS) entry which is preliminary data.</text>
</comment>
<dbReference type="SUPFAM" id="SSF48239">
    <property type="entry name" value="Terpenoid cyclases/Protein prenyltransferases"/>
    <property type="match status" value="2"/>
</dbReference>
<evidence type="ECO:0000259" key="3">
    <source>
        <dbReference type="Pfam" id="PF00432"/>
    </source>
</evidence>
<dbReference type="Pfam" id="PF00432">
    <property type="entry name" value="Prenyltrans"/>
    <property type="match status" value="1"/>
</dbReference>
<accession>A0A368KLP2</accession>
<dbReference type="RefSeq" id="WP_114371204.1">
    <property type="nucleotide sequence ID" value="NZ_QPEX01000044.1"/>
</dbReference>
<evidence type="ECO:0000256" key="2">
    <source>
        <dbReference type="ARBA" id="ARBA00023043"/>
    </source>
</evidence>
<name>A0A368KLP2_9BACT</name>
<feature type="domain" description="Prenyltransferase alpha-alpha toroid" evidence="3">
    <location>
        <begin position="3"/>
        <end position="99"/>
    </location>
</feature>
<dbReference type="PANTHER" id="PTHR24198">
    <property type="entry name" value="ANKYRIN REPEAT AND PROTEIN KINASE DOMAIN-CONTAINING PROTEIN"/>
    <property type="match status" value="1"/>
</dbReference>
<dbReference type="InterPro" id="IPR036770">
    <property type="entry name" value="Ankyrin_rpt-contain_sf"/>
</dbReference>
<dbReference type="AlphaFoldDB" id="A0A368KLP2"/>
<dbReference type="PANTHER" id="PTHR24198:SF165">
    <property type="entry name" value="ANKYRIN REPEAT-CONTAINING PROTEIN-RELATED"/>
    <property type="match status" value="1"/>
</dbReference>
<dbReference type="OrthoDB" id="9764953at2"/>
<dbReference type="InterPro" id="IPR002110">
    <property type="entry name" value="Ankyrin_rpt"/>
</dbReference>
<dbReference type="EMBL" id="QPEX01000044">
    <property type="protein sequence ID" value="RCS42044.1"/>
    <property type="molecule type" value="Genomic_DNA"/>
</dbReference>
<dbReference type="InterPro" id="IPR008930">
    <property type="entry name" value="Terpenoid_cyclase/PrenylTrfase"/>
</dbReference>
<dbReference type="SMART" id="SM00248">
    <property type="entry name" value="ANK"/>
    <property type="match status" value="5"/>
</dbReference>
<sequence length="688" mass="75349">MDIHAESIHRFLDSLLRDDGGYANAAGKAKSSLSSTNSVLKALDSLDCIVSATEKTVDFVRSCHDGVLGGFAQQPGAEADGFTTASALMLLNRLGGSGAVSIYQERAVQFMNSKARTQYDHFMTIAAYEECDITGSSPDKAIAYFQAKASDDTPNARVLDNAITFSSLLRAGQPFKNKPAVIDLLLQRQRDDGGFGDGDSSDLFTTYCVLRCLVLLKTPPNVRRLQRYLSQLRRKNGFAATRGEAASAGATYQVLSILQWISDLQRDAVDMARAGDVTGLSKWLVCGGDPNIYDSDGWTVLLAASAYGKHQVVDFLLNNAMHDVPNADPCLRFCGADALPIYMAGQSGDVKTVEILLKAKPEHLHAISTVNGHTVFLQAAFYGKSVHLDLARYLLDNCCSLLGSPPDQLPSEQKRLTTATNVRGYTGLTMQHLWHNEKMSELLSGYPQPTEEEKETYLDDLLLRIADAQSLSERLIHELRFWQNKAAAVEDGAAPVDQQLVEQALVAIDRIASQSAFEIDRLASSLYQPPLIYAITGVDRTRSGAEMRFAIVKYLLDKKADPKVREKHPMGIGSVIRASVLNQFELLKLVADYMTKQDFADEMNTSPAVNGLTAMHDAVHRALTAPAPDLQPHLNKIRWMLQRGARIDIPDHTGQTQKQLAIEAHGDPAFSEGNVRAVWEVLGLPVCP</sequence>
<evidence type="ECO:0000313" key="4">
    <source>
        <dbReference type="EMBL" id="RCS42044.1"/>
    </source>
</evidence>
<evidence type="ECO:0000256" key="1">
    <source>
        <dbReference type="ARBA" id="ARBA00022737"/>
    </source>
</evidence>
<evidence type="ECO:0000313" key="5">
    <source>
        <dbReference type="Proteomes" id="UP000253562"/>
    </source>
</evidence>
<dbReference type="GO" id="GO:0003824">
    <property type="term" value="F:catalytic activity"/>
    <property type="evidence" value="ECO:0007669"/>
    <property type="project" value="InterPro"/>
</dbReference>
<dbReference type="InterPro" id="IPR001330">
    <property type="entry name" value="Prenyltrans"/>
</dbReference>
<protein>
    <recommendedName>
        <fullName evidence="3">Prenyltransferase alpha-alpha toroid domain-containing protein</fullName>
    </recommendedName>
</protein>
<reference evidence="4 5" key="1">
    <citation type="submission" date="2018-07" db="EMBL/GenBank/DDBJ databases">
        <title>Comparative genomes isolates from brazilian mangrove.</title>
        <authorList>
            <person name="De Araujo J.E."/>
            <person name="Taketani R.G."/>
            <person name="Silva M.C.P."/>
            <person name="Lourenco M.V."/>
            <person name="Oliveira V.M."/>
            <person name="Andreote F.D."/>
        </authorList>
    </citation>
    <scope>NUCLEOTIDE SEQUENCE [LARGE SCALE GENOMIC DNA]</scope>
    <source>
        <strain evidence="4 5">HEX PRIS-MGV</strain>
    </source>
</reference>
<organism evidence="4 5">
    <name type="scientific">Bremerella cremea</name>
    <dbReference type="NCBI Taxonomy" id="1031537"/>
    <lineage>
        <taxon>Bacteria</taxon>
        <taxon>Pseudomonadati</taxon>
        <taxon>Planctomycetota</taxon>
        <taxon>Planctomycetia</taxon>
        <taxon>Pirellulales</taxon>
        <taxon>Pirellulaceae</taxon>
        <taxon>Bremerella</taxon>
    </lineage>
</organism>
<dbReference type="Gene3D" id="1.50.10.20">
    <property type="match status" value="2"/>
</dbReference>
<gene>
    <name evidence="4" type="ORF">DTL42_19635</name>
</gene>